<gene>
    <name evidence="1" type="ORF">SPELUC_LOCUS11620</name>
</gene>
<evidence type="ECO:0000313" key="1">
    <source>
        <dbReference type="EMBL" id="CAG8707595.1"/>
    </source>
</evidence>
<name>A0ACA9PFR4_9GLOM</name>
<accession>A0ACA9PFR4</accession>
<dbReference type="EMBL" id="CAJVPW010025137">
    <property type="protein sequence ID" value="CAG8707595.1"/>
    <property type="molecule type" value="Genomic_DNA"/>
</dbReference>
<sequence length="71" mass="8049">MVTSINPSLPKSKLLEEGNKRWHEIKNNEHNSIQREIQDLLSTPIPLQASFSFGKNISMSKTLTLSNELTL</sequence>
<dbReference type="Proteomes" id="UP000789366">
    <property type="component" value="Unassembled WGS sequence"/>
</dbReference>
<protein>
    <submittedName>
        <fullName evidence="1">17583_t:CDS:1</fullName>
    </submittedName>
</protein>
<proteinExistence type="predicted"/>
<comment type="caution">
    <text evidence="1">The sequence shown here is derived from an EMBL/GenBank/DDBJ whole genome shotgun (WGS) entry which is preliminary data.</text>
</comment>
<reference evidence="1" key="1">
    <citation type="submission" date="2021-06" db="EMBL/GenBank/DDBJ databases">
        <authorList>
            <person name="Kallberg Y."/>
            <person name="Tangrot J."/>
            <person name="Rosling A."/>
        </authorList>
    </citation>
    <scope>NUCLEOTIDE SEQUENCE</scope>
    <source>
        <strain evidence="1">28 12/20/2015</strain>
    </source>
</reference>
<keyword evidence="2" id="KW-1185">Reference proteome</keyword>
<evidence type="ECO:0000313" key="2">
    <source>
        <dbReference type="Proteomes" id="UP000789366"/>
    </source>
</evidence>
<organism evidence="1 2">
    <name type="scientific">Cetraspora pellucida</name>
    <dbReference type="NCBI Taxonomy" id="1433469"/>
    <lineage>
        <taxon>Eukaryota</taxon>
        <taxon>Fungi</taxon>
        <taxon>Fungi incertae sedis</taxon>
        <taxon>Mucoromycota</taxon>
        <taxon>Glomeromycotina</taxon>
        <taxon>Glomeromycetes</taxon>
        <taxon>Diversisporales</taxon>
        <taxon>Gigasporaceae</taxon>
        <taxon>Cetraspora</taxon>
    </lineage>
</organism>
<feature type="non-terminal residue" evidence="1">
    <location>
        <position position="71"/>
    </location>
</feature>